<dbReference type="InterPro" id="IPR013783">
    <property type="entry name" value="Ig-like_fold"/>
</dbReference>
<feature type="transmembrane region" description="Helical" evidence="1">
    <location>
        <begin position="661"/>
        <end position="681"/>
    </location>
</feature>
<evidence type="ECO:0000256" key="1">
    <source>
        <dbReference type="SAM" id="Phobius"/>
    </source>
</evidence>
<gene>
    <name evidence="2" type="ORF">C475_16631</name>
</gene>
<dbReference type="STRING" id="797114.C475_16631"/>
<protein>
    <recommendedName>
        <fullName evidence="4">Sialidase</fullName>
    </recommendedName>
</protein>
<reference evidence="2 3" key="1">
    <citation type="journal article" date="2014" name="PLoS Genet.">
        <title>Phylogenetically driven sequencing of extremely halophilic archaea reveals strategies for static and dynamic osmo-response.</title>
        <authorList>
            <person name="Becker E.A."/>
            <person name="Seitzer P.M."/>
            <person name="Tritt A."/>
            <person name="Larsen D."/>
            <person name="Krusor M."/>
            <person name="Yao A.I."/>
            <person name="Wu D."/>
            <person name="Madern D."/>
            <person name="Eisen J.A."/>
            <person name="Darling A.E."/>
            <person name="Facciotti M.T."/>
        </authorList>
    </citation>
    <scope>NUCLEOTIDE SEQUENCE [LARGE SCALE GENOMIC DNA]</scope>
    <source>
        <strain evidence="2 3">2-9-1</strain>
    </source>
</reference>
<dbReference type="PANTHER" id="PTHR35902">
    <property type="entry name" value="S-LAYER DOMAIN-LIKE PROTEIN-RELATED"/>
    <property type="match status" value="1"/>
</dbReference>
<evidence type="ECO:0008006" key="4">
    <source>
        <dbReference type="Google" id="ProtNLM"/>
    </source>
</evidence>
<dbReference type="AlphaFoldDB" id="M0CHN5"/>
<dbReference type="RefSeq" id="WP_006884993.1">
    <property type="nucleotide sequence ID" value="NZ_AOIU01000035.1"/>
</dbReference>
<keyword evidence="1" id="KW-0812">Transmembrane</keyword>
<dbReference type="eggNOG" id="arCOG02079">
    <property type="taxonomic scope" value="Archaea"/>
</dbReference>
<evidence type="ECO:0000313" key="3">
    <source>
        <dbReference type="Proteomes" id="UP000011626"/>
    </source>
</evidence>
<organism evidence="2 3">
    <name type="scientific">Halosimplex carlsbadense 2-9-1</name>
    <dbReference type="NCBI Taxonomy" id="797114"/>
    <lineage>
        <taxon>Archaea</taxon>
        <taxon>Methanobacteriati</taxon>
        <taxon>Methanobacteriota</taxon>
        <taxon>Stenosarchaea group</taxon>
        <taxon>Halobacteria</taxon>
        <taxon>Halobacteriales</taxon>
        <taxon>Haloarculaceae</taxon>
        <taxon>Halosimplex</taxon>
    </lineage>
</organism>
<accession>M0CHN5</accession>
<dbReference type="Gene3D" id="2.60.40.10">
    <property type="entry name" value="Immunoglobulins"/>
    <property type="match status" value="3"/>
</dbReference>
<sequence>MQRTQLFVVASVALLLAASPVAGAVTVQGASDPVETGTLSGSTGPADASAAAVQQQQQQDNVTGNPGIDVSVPDTDFVPGARTALQVVVLNDGNVTNGSLSNPQLEQQVTTARALRVNVGDHDAPLTVNTNERAVARLPDGSSAPVEFRMEVDRSAQPGTYQLPINVSYNYTRSVNPQTSEYNRTSTIRNFTVNVTIEEAAQFRVTDVESTARIGATGTVDVTMRNTGTAVARNASVALTSQNADLTFGASASSTRYVGGAWAPGETRTVSYRVSAAQSASQQQYAFGATVSYEDGDSTPMESNSLSLGVTPAREQTFTVVDSASDVAVDDDGPVTITVRNDGPTDVRDASVSVTSGSPALTFGGSTTASEYVGTWAANETREIAVEATATPQAESRTYSLQASVNYEDGEGDPGESGTLQFGVRPDPEVEYEFSASNLSSTLRVGAEGTLSGTITNVGDARADSVVIVFESESQSVSPLEREYSVGNLRVNQSKEFTFDVEVSEAGEAGPKQFTLRPTYRNADDERSEAESFDTRLRVRQQRDTFDVSVGDGTVERGAGRVIEVTVTNVGEEAVSDVSAAMFADDPISVDDSEAYVDEIPAGESETLVFEISAGSGALTKSYPVEMDFQYDDADGDTTLSSGYTVAVDVTEPDDSGGSGLPVPVIAGALVVLVLLGVGYLRYGR</sequence>
<keyword evidence="1" id="KW-0472">Membrane</keyword>
<comment type="caution">
    <text evidence="2">The sequence shown here is derived from an EMBL/GenBank/DDBJ whole genome shotgun (WGS) entry which is preliminary data.</text>
</comment>
<proteinExistence type="predicted"/>
<evidence type="ECO:0000313" key="2">
    <source>
        <dbReference type="EMBL" id="ELZ22746.1"/>
    </source>
</evidence>
<dbReference type="OrthoDB" id="56770at2157"/>
<name>M0CHN5_9EURY</name>
<dbReference type="Proteomes" id="UP000011626">
    <property type="component" value="Unassembled WGS sequence"/>
</dbReference>
<keyword evidence="1" id="KW-1133">Transmembrane helix</keyword>
<dbReference type="EMBL" id="AOIU01000035">
    <property type="protein sequence ID" value="ELZ22746.1"/>
    <property type="molecule type" value="Genomic_DNA"/>
</dbReference>
<keyword evidence="3" id="KW-1185">Reference proteome</keyword>
<dbReference type="PANTHER" id="PTHR35902:SF3">
    <property type="entry name" value="NPCBM-ASSOCIATED, NEW3 DOMAIN OF ALPHA-GALACTOSIDASE"/>
    <property type="match status" value="1"/>
</dbReference>